<gene>
    <name evidence="1" type="ORF">LR48_Vigan02g084000</name>
</gene>
<name>A0A0L9TVV6_PHAAN</name>
<proteinExistence type="predicted"/>
<dbReference type="Proteomes" id="UP000053144">
    <property type="component" value="Chromosome 2"/>
</dbReference>
<evidence type="ECO:0000313" key="1">
    <source>
        <dbReference type="EMBL" id="KOM34690.1"/>
    </source>
</evidence>
<organism evidence="1 2">
    <name type="scientific">Phaseolus angularis</name>
    <name type="common">Azuki bean</name>
    <name type="synonym">Vigna angularis</name>
    <dbReference type="NCBI Taxonomy" id="3914"/>
    <lineage>
        <taxon>Eukaryota</taxon>
        <taxon>Viridiplantae</taxon>
        <taxon>Streptophyta</taxon>
        <taxon>Embryophyta</taxon>
        <taxon>Tracheophyta</taxon>
        <taxon>Spermatophyta</taxon>
        <taxon>Magnoliopsida</taxon>
        <taxon>eudicotyledons</taxon>
        <taxon>Gunneridae</taxon>
        <taxon>Pentapetalae</taxon>
        <taxon>rosids</taxon>
        <taxon>fabids</taxon>
        <taxon>Fabales</taxon>
        <taxon>Fabaceae</taxon>
        <taxon>Papilionoideae</taxon>
        <taxon>50 kb inversion clade</taxon>
        <taxon>NPAAA clade</taxon>
        <taxon>indigoferoid/millettioid clade</taxon>
        <taxon>Phaseoleae</taxon>
        <taxon>Vigna</taxon>
    </lineage>
</organism>
<dbReference type="AlphaFoldDB" id="A0A0L9TVV6"/>
<dbReference type="Gramene" id="KOM34690">
    <property type="protein sequence ID" value="KOM34690"/>
    <property type="gene ID" value="LR48_Vigan02g084000"/>
</dbReference>
<evidence type="ECO:0000313" key="2">
    <source>
        <dbReference type="Proteomes" id="UP000053144"/>
    </source>
</evidence>
<protein>
    <submittedName>
        <fullName evidence="1">Uncharacterized protein</fullName>
    </submittedName>
</protein>
<reference evidence="2" key="1">
    <citation type="journal article" date="2015" name="Proc. Natl. Acad. Sci. U.S.A.">
        <title>Genome sequencing of adzuki bean (Vigna angularis) provides insight into high starch and low fat accumulation and domestication.</title>
        <authorList>
            <person name="Yang K."/>
            <person name="Tian Z."/>
            <person name="Chen C."/>
            <person name="Luo L."/>
            <person name="Zhao B."/>
            <person name="Wang Z."/>
            <person name="Yu L."/>
            <person name="Li Y."/>
            <person name="Sun Y."/>
            <person name="Li W."/>
            <person name="Chen Y."/>
            <person name="Li Y."/>
            <person name="Zhang Y."/>
            <person name="Ai D."/>
            <person name="Zhao J."/>
            <person name="Shang C."/>
            <person name="Ma Y."/>
            <person name="Wu B."/>
            <person name="Wang M."/>
            <person name="Gao L."/>
            <person name="Sun D."/>
            <person name="Zhang P."/>
            <person name="Guo F."/>
            <person name="Wang W."/>
            <person name="Li Y."/>
            <person name="Wang J."/>
            <person name="Varshney R.K."/>
            <person name="Wang J."/>
            <person name="Ling H.Q."/>
            <person name="Wan P."/>
        </authorList>
    </citation>
    <scope>NUCLEOTIDE SEQUENCE</scope>
    <source>
        <strain evidence="2">cv. Jingnong 6</strain>
    </source>
</reference>
<dbReference type="EMBL" id="CM003372">
    <property type="protein sequence ID" value="KOM34690.1"/>
    <property type="molecule type" value="Genomic_DNA"/>
</dbReference>
<sequence>MAVQRIMQECFFKQQHCYWSSGVLLVALSHGSSGALQRQRWRSPTATIALSNSSGSVLRGSPTIVVKFSYGSGDAPTATVALSNGSVGALQRQRWRYGKMVARE</sequence>
<accession>A0A0L9TVV6</accession>